<proteinExistence type="predicted"/>
<evidence type="ECO:0000313" key="3">
    <source>
        <dbReference type="Proteomes" id="UP000078272"/>
    </source>
</evidence>
<dbReference type="RefSeq" id="WP_058635765.1">
    <property type="nucleotide sequence ID" value="NZ_LDPZ01000034.1"/>
</dbReference>
<protein>
    <submittedName>
        <fullName evidence="2">Twitching motility protein PilT</fullName>
    </submittedName>
</protein>
<feature type="domain" description="PIN" evidence="1">
    <location>
        <begin position="4"/>
        <end position="124"/>
    </location>
</feature>
<dbReference type="OrthoDB" id="9798990at2"/>
<dbReference type="AlphaFoldDB" id="A0A175R639"/>
<dbReference type="SUPFAM" id="SSF88723">
    <property type="entry name" value="PIN domain-like"/>
    <property type="match status" value="1"/>
</dbReference>
<gene>
    <name evidence="2" type="ORF">NS226_15705</name>
</gene>
<organism evidence="2 3">
    <name type="scientific">Aureimonas ureilytica</name>
    <dbReference type="NCBI Taxonomy" id="401562"/>
    <lineage>
        <taxon>Bacteria</taxon>
        <taxon>Pseudomonadati</taxon>
        <taxon>Pseudomonadota</taxon>
        <taxon>Alphaproteobacteria</taxon>
        <taxon>Hyphomicrobiales</taxon>
        <taxon>Aurantimonadaceae</taxon>
        <taxon>Aureimonas</taxon>
    </lineage>
</organism>
<evidence type="ECO:0000259" key="1">
    <source>
        <dbReference type="Pfam" id="PF01850"/>
    </source>
</evidence>
<dbReference type="Gene3D" id="3.40.50.1010">
    <property type="entry name" value="5'-nuclease"/>
    <property type="match status" value="1"/>
</dbReference>
<dbReference type="STRING" id="401562.NS365_02765"/>
<reference evidence="2 3" key="1">
    <citation type="journal article" date="2016" name="Front. Microbiol.">
        <title>Genomic Resource of Rice Seed Associated Bacteria.</title>
        <authorList>
            <person name="Midha S."/>
            <person name="Bansal K."/>
            <person name="Sharma S."/>
            <person name="Kumar N."/>
            <person name="Patil P.P."/>
            <person name="Chaudhry V."/>
            <person name="Patil P.B."/>
        </authorList>
    </citation>
    <scope>NUCLEOTIDE SEQUENCE [LARGE SCALE GENOMIC DNA]</scope>
    <source>
        <strain evidence="2 3">NS226</strain>
    </source>
</reference>
<dbReference type="EMBL" id="LDPZ01000034">
    <property type="protein sequence ID" value="KTQ91220.1"/>
    <property type="molecule type" value="Genomic_DNA"/>
</dbReference>
<dbReference type="Pfam" id="PF01850">
    <property type="entry name" value="PIN"/>
    <property type="match status" value="1"/>
</dbReference>
<dbReference type="Proteomes" id="UP000078272">
    <property type="component" value="Unassembled WGS sequence"/>
</dbReference>
<dbReference type="InterPro" id="IPR052919">
    <property type="entry name" value="TA_system_RNase"/>
</dbReference>
<sequence length="133" mass="14396">MRSVLLDTHAWAWSLTGDARLSDAATQALTEAEAVFVSAISLYEIGQKVRLGKWPEMAPFLPRLIDLAGEQGAQLLALSAEASLLASTLAWDHRDPFDRLIGASALQSGLALVSADTVFDALAHEPRWAGRLW</sequence>
<dbReference type="PANTHER" id="PTHR36173">
    <property type="entry name" value="RIBONUCLEASE VAPC16-RELATED"/>
    <property type="match status" value="1"/>
</dbReference>
<name>A0A175R639_9HYPH</name>
<dbReference type="InterPro" id="IPR041705">
    <property type="entry name" value="PIN_Sll0205"/>
</dbReference>
<dbReference type="InterPro" id="IPR029060">
    <property type="entry name" value="PIN-like_dom_sf"/>
</dbReference>
<evidence type="ECO:0000313" key="2">
    <source>
        <dbReference type="EMBL" id="KTQ91220.1"/>
    </source>
</evidence>
<dbReference type="PATRIC" id="fig|401562.3.peg.2852"/>
<dbReference type="CDD" id="cd09872">
    <property type="entry name" value="PIN_Sll0205-like"/>
    <property type="match status" value="1"/>
</dbReference>
<comment type="caution">
    <text evidence="2">The sequence shown here is derived from an EMBL/GenBank/DDBJ whole genome shotgun (WGS) entry which is preliminary data.</text>
</comment>
<dbReference type="InterPro" id="IPR002716">
    <property type="entry name" value="PIN_dom"/>
</dbReference>
<accession>A0A175R639</accession>